<dbReference type="Pfam" id="PF07589">
    <property type="entry name" value="PEP-CTERM"/>
    <property type="match status" value="1"/>
</dbReference>
<evidence type="ECO:0000313" key="4">
    <source>
        <dbReference type="Proteomes" id="UP000831921"/>
    </source>
</evidence>
<dbReference type="Proteomes" id="UP000831921">
    <property type="component" value="Chromosome"/>
</dbReference>
<keyword evidence="1" id="KW-1133">Transmembrane helix</keyword>
<evidence type="ECO:0000313" key="3">
    <source>
        <dbReference type="EMBL" id="UUR09474.1"/>
    </source>
</evidence>
<feature type="domain" description="Ice-binding protein C-terminal" evidence="2">
    <location>
        <begin position="4"/>
        <end position="30"/>
    </location>
</feature>
<dbReference type="NCBIfam" id="TIGR02595">
    <property type="entry name" value="PEP_CTERM"/>
    <property type="match status" value="1"/>
</dbReference>
<dbReference type="RefSeq" id="WP_257794181.1">
    <property type="nucleotide sequence ID" value="NZ_CP097253.1"/>
</dbReference>
<protein>
    <submittedName>
        <fullName evidence="3">PEPxxWA-CTERM sorting domain-containing protein</fullName>
    </submittedName>
</protein>
<evidence type="ECO:0000256" key="1">
    <source>
        <dbReference type="SAM" id="Phobius"/>
    </source>
</evidence>
<accession>A0ABY5MYD7</accession>
<feature type="transmembrane region" description="Helical" evidence="1">
    <location>
        <begin position="6"/>
        <end position="25"/>
    </location>
</feature>
<keyword evidence="1" id="KW-0812">Transmembrane</keyword>
<dbReference type="EMBL" id="CP097253">
    <property type="protein sequence ID" value="UUR09474.1"/>
    <property type="molecule type" value="Genomic_DNA"/>
</dbReference>
<sequence length="38" mass="4045">MAAAVPEPGTWALMLVGFGSIGAALRRGRRQTKYLQVA</sequence>
<gene>
    <name evidence="3" type="ORF">M1K48_11925</name>
</gene>
<keyword evidence="4" id="KW-1185">Reference proteome</keyword>
<name>A0ABY5MYD7_9SPHN</name>
<proteinExistence type="predicted"/>
<keyword evidence="1" id="KW-0472">Membrane</keyword>
<reference evidence="3 4" key="1">
    <citation type="submission" date="2022-05" db="EMBL/GenBank/DDBJ databases">
        <title>S8-45 Sphingomonas ultraviolaceadurans.</title>
        <authorList>
            <person name="Liu Y."/>
        </authorList>
    </citation>
    <scope>NUCLEOTIDE SEQUENCE [LARGE SCALE GENOMIC DNA]</scope>
    <source>
        <strain evidence="3 4">S8-45</strain>
    </source>
</reference>
<organism evidence="3 4">
    <name type="scientific">Sphingomonas glaciei</name>
    <dbReference type="NCBI Taxonomy" id="2938948"/>
    <lineage>
        <taxon>Bacteria</taxon>
        <taxon>Pseudomonadati</taxon>
        <taxon>Pseudomonadota</taxon>
        <taxon>Alphaproteobacteria</taxon>
        <taxon>Sphingomonadales</taxon>
        <taxon>Sphingomonadaceae</taxon>
        <taxon>Sphingomonas</taxon>
    </lineage>
</organism>
<dbReference type="NCBIfam" id="NF035944">
    <property type="entry name" value="PEPxxWA-CTERM"/>
    <property type="match status" value="1"/>
</dbReference>
<evidence type="ECO:0000259" key="2">
    <source>
        <dbReference type="Pfam" id="PF07589"/>
    </source>
</evidence>
<dbReference type="InterPro" id="IPR013424">
    <property type="entry name" value="Ice-binding_C"/>
</dbReference>